<evidence type="ECO:0000313" key="4">
    <source>
        <dbReference type="Proteomes" id="UP000193529"/>
    </source>
</evidence>
<accession>A0A1X1ZC69</accession>
<dbReference type="AlphaFoldDB" id="A0A1X1ZC69"/>
<keyword evidence="2" id="KW-0472">Membrane</keyword>
<evidence type="ECO:0008006" key="5">
    <source>
        <dbReference type="Google" id="ProtNLM"/>
    </source>
</evidence>
<dbReference type="RefSeq" id="WP_085079733.1">
    <property type="nucleotide sequence ID" value="NZ_JACKRZ010000071.1"/>
</dbReference>
<feature type="transmembrane region" description="Helical" evidence="2">
    <location>
        <begin position="55"/>
        <end position="75"/>
    </location>
</feature>
<comment type="caution">
    <text evidence="3">The sequence shown here is derived from an EMBL/GenBank/DDBJ whole genome shotgun (WGS) entry which is preliminary data.</text>
</comment>
<name>A0A1X1ZC69_9MYCO</name>
<dbReference type="EMBL" id="LQPJ01000121">
    <property type="protein sequence ID" value="ORW21007.1"/>
    <property type="molecule type" value="Genomic_DNA"/>
</dbReference>
<keyword evidence="2" id="KW-1133">Transmembrane helix</keyword>
<sequence>MGNSASGRVDHRAGGRGDASTPDSGRSPGLAVVAAAALALVVCMASFALGLPGAGVAAAIVGLLGFGAGLAWIAMDRRRIRDAERGRTANDAR</sequence>
<gene>
    <name evidence="3" type="ORF">AWC19_14765</name>
</gene>
<keyword evidence="2" id="KW-0812">Transmembrane</keyword>
<proteinExistence type="predicted"/>
<protein>
    <recommendedName>
        <fullName evidence="5">UsfY protein</fullName>
    </recommendedName>
</protein>
<dbReference type="Proteomes" id="UP000193529">
    <property type="component" value="Unassembled WGS sequence"/>
</dbReference>
<evidence type="ECO:0000256" key="2">
    <source>
        <dbReference type="SAM" id="Phobius"/>
    </source>
</evidence>
<feature type="region of interest" description="Disordered" evidence="1">
    <location>
        <begin position="1"/>
        <end position="27"/>
    </location>
</feature>
<evidence type="ECO:0000313" key="3">
    <source>
        <dbReference type="EMBL" id="ORW21007.1"/>
    </source>
</evidence>
<reference evidence="3 4" key="1">
    <citation type="submission" date="2016-01" db="EMBL/GenBank/DDBJ databases">
        <title>The new phylogeny of the genus Mycobacterium.</title>
        <authorList>
            <person name="Tarcisio F."/>
            <person name="Conor M."/>
            <person name="Antonella G."/>
            <person name="Elisabetta G."/>
            <person name="Giulia F.S."/>
            <person name="Sara T."/>
            <person name="Anna F."/>
            <person name="Clotilde B."/>
            <person name="Roberto B."/>
            <person name="Veronica D.S."/>
            <person name="Fabio R."/>
            <person name="Monica P."/>
            <person name="Olivier J."/>
            <person name="Enrico T."/>
            <person name="Nicola S."/>
        </authorList>
    </citation>
    <scope>NUCLEOTIDE SEQUENCE [LARGE SCALE GENOMIC DNA]</scope>
    <source>
        <strain evidence="3 4">DSM 44572</strain>
    </source>
</reference>
<keyword evidence="4" id="KW-1185">Reference proteome</keyword>
<feature type="transmembrane region" description="Helical" evidence="2">
    <location>
        <begin position="30"/>
        <end position="49"/>
    </location>
</feature>
<dbReference type="STRING" id="153971.AWC19_14765"/>
<organism evidence="3 4">
    <name type="scientific">Mycobacterium palustre</name>
    <dbReference type="NCBI Taxonomy" id="153971"/>
    <lineage>
        <taxon>Bacteria</taxon>
        <taxon>Bacillati</taxon>
        <taxon>Actinomycetota</taxon>
        <taxon>Actinomycetes</taxon>
        <taxon>Mycobacteriales</taxon>
        <taxon>Mycobacteriaceae</taxon>
        <taxon>Mycobacterium</taxon>
        <taxon>Mycobacterium simiae complex</taxon>
    </lineage>
</organism>
<evidence type="ECO:0000256" key="1">
    <source>
        <dbReference type="SAM" id="MobiDB-lite"/>
    </source>
</evidence>